<dbReference type="Proteomes" id="UP001634394">
    <property type="component" value="Unassembled WGS sequence"/>
</dbReference>
<keyword evidence="1" id="KW-0175">Coiled coil</keyword>
<dbReference type="PANTHER" id="PTHR25462:SF305">
    <property type="entry name" value="RING-TYPE DOMAIN-CONTAINING PROTEIN"/>
    <property type="match status" value="1"/>
</dbReference>
<dbReference type="Gene3D" id="2.120.10.30">
    <property type="entry name" value="TolB, C-terminal domain"/>
    <property type="match status" value="1"/>
</dbReference>
<dbReference type="SUPFAM" id="SSF101898">
    <property type="entry name" value="NHL repeat"/>
    <property type="match status" value="1"/>
</dbReference>
<feature type="coiled-coil region" evidence="1">
    <location>
        <begin position="132"/>
        <end position="162"/>
    </location>
</feature>
<dbReference type="InterPro" id="IPR011042">
    <property type="entry name" value="6-blade_b-propeller_TolB-like"/>
</dbReference>
<name>A0ABD3UTB3_SINWO</name>
<dbReference type="AlphaFoldDB" id="A0ABD3UTB3"/>
<dbReference type="InterPro" id="IPR010620">
    <property type="entry name" value="SBBP_repeat"/>
</dbReference>
<keyword evidence="3" id="KW-1185">Reference proteome</keyword>
<accession>A0ABD3UTB3</accession>
<comment type="caution">
    <text evidence="2">The sequence shown here is derived from an EMBL/GenBank/DDBJ whole genome shotgun (WGS) entry which is preliminary data.</text>
</comment>
<evidence type="ECO:0000256" key="1">
    <source>
        <dbReference type="SAM" id="Coils"/>
    </source>
</evidence>
<organism evidence="2 3">
    <name type="scientific">Sinanodonta woodiana</name>
    <name type="common">Chinese pond mussel</name>
    <name type="synonym">Anodonta woodiana</name>
    <dbReference type="NCBI Taxonomy" id="1069815"/>
    <lineage>
        <taxon>Eukaryota</taxon>
        <taxon>Metazoa</taxon>
        <taxon>Spiralia</taxon>
        <taxon>Lophotrochozoa</taxon>
        <taxon>Mollusca</taxon>
        <taxon>Bivalvia</taxon>
        <taxon>Autobranchia</taxon>
        <taxon>Heteroconchia</taxon>
        <taxon>Palaeoheterodonta</taxon>
        <taxon>Unionida</taxon>
        <taxon>Unionoidea</taxon>
        <taxon>Unionidae</taxon>
        <taxon>Unioninae</taxon>
        <taxon>Sinanodonta</taxon>
    </lineage>
</organism>
<dbReference type="Pfam" id="PF06739">
    <property type="entry name" value="SBBP"/>
    <property type="match status" value="1"/>
</dbReference>
<evidence type="ECO:0008006" key="4">
    <source>
        <dbReference type="Google" id="ProtNLM"/>
    </source>
</evidence>
<reference evidence="2 3" key="1">
    <citation type="submission" date="2024-11" db="EMBL/GenBank/DDBJ databases">
        <title>Chromosome-level genome assembly of the freshwater bivalve Anodonta woodiana.</title>
        <authorList>
            <person name="Chen X."/>
        </authorList>
    </citation>
    <scope>NUCLEOTIDE SEQUENCE [LARGE SCALE GENOMIC DNA]</scope>
    <source>
        <strain evidence="2">MN2024</strain>
        <tissue evidence="2">Gills</tissue>
    </source>
</reference>
<gene>
    <name evidence="2" type="ORF">ACJMK2_016347</name>
</gene>
<protein>
    <recommendedName>
        <fullName evidence="4">B box-type domain-containing protein</fullName>
    </recommendedName>
</protein>
<evidence type="ECO:0000313" key="3">
    <source>
        <dbReference type="Proteomes" id="UP001634394"/>
    </source>
</evidence>
<dbReference type="InterPro" id="IPR047153">
    <property type="entry name" value="TRIM45/56/19-like"/>
</dbReference>
<dbReference type="EMBL" id="JBJQND010000015">
    <property type="protein sequence ID" value="KAL3852729.1"/>
    <property type="molecule type" value="Genomic_DNA"/>
</dbReference>
<evidence type="ECO:0000313" key="2">
    <source>
        <dbReference type="EMBL" id="KAL3852729.1"/>
    </source>
</evidence>
<proteinExistence type="predicted"/>
<sequence>MSGKNAKNTGSDSNQGQDYLCKRHTKRCVYFCEHHNVLCCNICVNAQHKHCTPIVCIEGMANMTKQRDYFDDILANLREMKEKFEKLKKDSKMILESTEWQKENIKKIINEWKVKVITNLDKMESDLLTQLNNIYEEEAKAISEHHEEYEDMVNVIDTYERRIDESSTSVDDTILFASFLKATSDLEGFSEAYNRAVQMVYDIELTFEEDSRLDNLMKELRVSVQVNRISPCQALDDILKVQTFTQEVFQAAIPGDQTSCRITSGTFFPDGRILVVDSANRKLKLFDGDLKYVSHLKLNFTPTCVCCVDERLAAVTAGDGFVCLFNVTDSVKPAQKFNIDGCCYDIAAINCRLYIHVLQYTRHLIQVMTTSGAIIRKIPLKYGIPDKMCISPDGKMIYYSRHTDIVRLDVEGRSQVTFGRGSIVDPTGIAVDRYGNLYCCGKRSKLLYTVSWNNFDQNLQMSWDVGLNKPLDICFNDKYDKLLVIEESALQVKLLEIQP</sequence>
<dbReference type="PANTHER" id="PTHR25462">
    <property type="entry name" value="BONUS, ISOFORM C-RELATED"/>
    <property type="match status" value="1"/>
</dbReference>